<evidence type="ECO:0000256" key="1">
    <source>
        <dbReference type="SAM" id="MobiDB-lite"/>
    </source>
</evidence>
<protein>
    <submittedName>
        <fullName evidence="2">Uncharacterized protein</fullName>
    </submittedName>
</protein>
<dbReference type="EMBL" id="BGZK01000103">
    <property type="protein sequence ID" value="GBP19022.1"/>
    <property type="molecule type" value="Genomic_DNA"/>
</dbReference>
<dbReference type="AlphaFoldDB" id="A0A4C1TY88"/>
<accession>A0A4C1TY88</accession>
<feature type="compositionally biased region" description="Acidic residues" evidence="1">
    <location>
        <begin position="87"/>
        <end position="102"/>
    </location>
</feature>
<dbReference type="Proteomes" id="UP000299102">
    <property type="component" value="Unassembled WGS sequence"/>
</dbReference>
<evidence type="ECO:0000313" key="3">
    <source>
        <dbReference type="Proteomes" id="UP000299102"/>
    </source>
</evidence>
<organism evidence="2 3">
    <name type="scientific">Eumeta variegata</name>
    <name type="common">Bagworm moth</name>
    <name type="synonym">Eumeta japonica</name>
    <dbReference type="NCBI Taxonomy" id="151549"/>
    <lineage>
        <taxon>Eukaryota</taxon>
        <taxon>Metazoa</taxon>
        <taxon>Ecdysozoa</taxon>
        <taxon>Arthropoda</taxon>
        <taxon>Hexapoda</taxon>
        <taxon>Insecta</taxon>
        <taxon>Pterygota</taxon>
        <taxon>Neoptera</taxon>
        <taxon>Endopterygota</taxon>
        <taxon>Lepidoptera</taxon>
        <taxon>Glossata</taxon>
        <taxon>Ditrysia</taxon>
        <taxon>Tineoidea</taxon>
        <taxon>Psychidae</taxon>
        <taxon>Oiketicinae</taxon>
        <taxon>Eumeta</taxon>
    </lineage>
</organism>
<keyword evidence="3" id="KW-1185">Reference proteome</keyword>
<name>A0A4C1TY88_EUMVA</name>
<reference evidence="2 3" key="1">
    <citation type="journal article" date="2019" name="Commun. Biol.">
        <title>The bagworm genome reveals a unique fibroin gene that provides high tensile strength.</title>
        <authorList>
            <person name="Kono N."/>
            <person name="Nakamura H."/>
            <person name="Ohtoshi R."/>
            <person name="Tomita M."/>
            <person name="Numata K."/>
            <person name="Arakawa K."/>
        </authorList>
    </citation>
    <scope>NUCLEOTIDE SEQUENCE [LARGE SCALE GENOMIC DNA]</scope>
</reference>
<comment type="caution">
    <text evidence="2">The sequence shown here is derived from an EMBL/GenBank/DDBJ whole genome shotgun (WGS) entry which is preliminary data.</text>
</comment>
<sequence length="126" mass="14029">MDEKNFSKENLSRIWTDFVPLLQKCVGSNYVKISTSADSTGAPSNSWTLSPSLGIGEVDNLAAVVDVPSNEQTALDELNSGDREGSLEVDSDWSESDRDVDESWLPPRSITERECQSKVTQRHRRI</sequence>
<proteinExistence type="predicted"/>
<feature type="region of interest" description="Disordered" evidence="1">
    <location>
        <begin position="74"/>
        <end position="126"/>
    </location>
</feature>
<evidence type="ECO:0000313" key="2">
    <source>
        <dbReference type="EMBL" id="GBP19022.1"/>
    </source>
</evidence>
<gene>
    <name evidence="2" type="ORF">EVAR_78491_1</name>
</gene>